<protein>
    <submittedName>
        <fullName evidence="2">Uncharacterized protein</fullName>
    </submittedName>
</protein>
<keyword evidence="1" id="KW-0812">Transmembrane</keyword>
<dbReference type="EMBL" id="BJCC01000019">
    <property type="protein sequence ID" value="GCF94495.1"/>
    <property type="molecule type" value="Genomic_DNA"/>
</dbReference>
<feature type="transmembrane region" description="Helical" evidence="1">
    <location>
        <begin position="7"/>
        <end position="25"/>
    </location>
</feature>
<sequence>MNHYVKWIGSLATIAIASLALLPLFDGNMPVVLSLLVLGAAALLFRPQPQVVRAKSKYDRRN</sequence>
<organism evidence="2 3">
    <name type="scientific">Enterococcus florum</name>
    <dbReference type="NCBI Taxonomy" id="2480627"/>
    <lineage>
        <taxon>Bacteria</taxon>
        <taxon>Bacillati</taxon>
        <taxon>Bacillota</taxon>
        <taxon>Bacilli</taxon>
        <taxon>Lactobacillales</taxon>
        <taxon>Enterococcaceae</taxon>
        <taxon>Enterococcus</taxon>
    </lineage>
</organism>
<evidence type="ECO:0000313" key="3">
    <source>
        <dbReference type="Proteomes" id="UP000290567"/>
    </source>
</evidence>
<gene>
    <name evidence="2" type="ORF">NRIC_23860</name>
</gene>
<accession>A0A4P5P8W5</accession>
<name>A0A4P5P8W5_9ENTE</name>
<keyword evidence="3" id="KW-1185">Reference proteome</keyword>
<keyword evidence="1" id="KW-0472">Membrane</keyword>
<dbReference type="RefSeq" id="WP_146622918.1">
    <property type="nucleotide sequence ID" value="NZ_BJCC01000019.1"/>
</dbReference>
<dbReference type="AlphaFoldDB" id="A0A4P5P8W5"/>
<dbReference type="Proteomes" id="UP000290567">
    <property type="component" value="Unassembled WGS sequence"/>
</dbReference>
<evidence type="ECO:0000256" key="1">
    <source>
        <dbReference type="SAM" id="Phobius"/>
    </source>
</evidence>
<evidence type="ECO:0000313" key="2">
    <source>
        <dbReference type="EMBL" id="GCF94495.1"/>
    </source>
</evidence>
<reference evidence="3" key="1">
    <citation type="submission" date="2019-02" db="EMBL/GenBank/DDBJ databases">
        <title>Draft genome sequence of Enterococcus sp. Gos25-1.</title>
        <authorList>
            <person name="Tanaka N."/>
            <person name="Shiwa Y."/>
            <person name="Fujita N."/>
        </authorList>
    </citation>
    <scope>NUCLEOTIDE SEQUENCE [LARGE SCALE GENOMIC DNA]</scope>
    <source>
        <strain evidence="3">Gos25-1</strain>
    </source>
</reference>
<feature type="transmembrane region" description="Helical" evidence="1">
    <location>
        <begin position="31"/>
        <end position="47"/>
    </location>
</feature>
<comment type="caution">
    <text evidence="2">The sequence shown here is derived from an EMBL/GenBank/DDBJ whole genome shotgun (WGS) entry which is preliminary data.</text>
</comment>
<keyword evidence="1" id="KW-1133">Transmembrane helix</keyword>
<proteinExistence type="predicted"/>